<dbReference type="GeneID" id="1478263"/>
<reference evidence="2" key="1">
    <citation type="journal article" date="2020" name="bioRxiv">
        <title>A rank-normalized archaeal taxonomy based on genome phylogeny resolves widespread incomplete and uneven classifications.</title>
        <authorList>
            <person name="Rinke C."/>
            <person name="Chuvochina M."/>
            <person name="Mussig A.J."/>
            <person name="Chaumeil P.-A."/>
            <person name="Waite D.W."/>
            <person name="Whitman W.B."/>
            <person name="Parks D.H."/>
            <person name="Hugenholtz P."/>
        </authorList>
    </citation>
    <scope>NUCLEOTIDE SEQUENCE</scope>
    <source>
        <strain evidence="2">UBA8853</strain>
    </source>
</reference>
<dbReference type="RefSeq" id="WP_011020036.1">
    <property type="nucleotide sequence ID" value="NZ_DUJS01000004.1"/>
</dbReference>
<sequence length="89" mass="10441">MTELQVGDYARYVRTGTVGKVVDVKEREDGRWIQLDSTGLYYHEDYVEKVEKKESKEKEETDIEEVVERIRELKEAFEHVDERVCEGGG</sequence>
<gene>
    <name evidence="2" type="ORF">HA336_06625</name>
</gene>
<organism evidence="2 3">
    <name type="scientific">Methanopyrus kandleri</name>
    <dbReference type="NCBI Taxonomy" id="2320"/>
    <lineage>
        <taxon>Archaea</taxon>
        <taxon>Methanobacteriati</taxon>
        <taxon>Methanobacteriota</taxon>
        <taxon>Methanomada group</taxon>
        <taxon>Methanopyri</taxon>
        <taxon>Methanopyrales</taxon>
        <taxon>Methanopyraceae</taxon>
        <taxon>Methanopyrus</taxon>
    </lineage>
</organism>
<protein>
    <submittedName>
        <fullName evidence="2">DUF2098 family protein</fullName>
    </submittedName>
</protein>
<dbReference type="PIRSF" id="PIRSF037053">
    <property type="entry name" value="UCP037053"/>
    <property type="match status" value="1"/>
</dbReference>
<evidence type="ECO:0000313" key="2">
    <source>
        <dbReference type="EMBL" id="HII70888.1"/>
    </source>
</evidence>
<dbReference type="EMBL" id="DUJS01000004">
    <property type="protein sequence ID" value="HII70888.1"/>
    <property type="molecule type" value="Genomic_DNA"/>
</dbReference>
<dbReference type="AlphaFoldDB" id="A0A832TIW3"/>
<evidence type="ECO:0000313" key="3">
    <source>
        <dbReference type="Proteomes" id="UP000619545"/>
    </source>
</evidence>
<dbReference type="InterPro" id="IPR019209">
    <property type="entry name" value="DUF2098"/>
</dbReference>
<comment type="caution">
    <text evidence="2">The sequence shown here is derived from an EMBL/GenBank/DDBJ whole genome shotgun (WGS) entry which is preliminary data.</text>
</comment>
<accession>A0A832TIW3</accession>
<evidence type="ECO:0000256" key="1">
    <source>
        <dbReference type="SAM" id="Coils"/>
    </source>
</evidence>
<proteinExistence type="predicted"/>
<keyword evidence="1" id="KW-0175">Coiled coil</keyword>
<dbReference type="Proteomes" id="UP000619545">
    <property type="component" value="Unassembled WGS sequence"/>
</dbReference>
<dbReference type="Pfam" id="PF09871">
    <property type="entry name" value="DUF2098"/>
    <property type="match status" value="1"/>
</dbReference>
<dbReference type="InterPro" id="IPR017099">
    <property type="entry name" value="UCP037053"/>
</dbReference>
<feature type="coiled-coil region" evidence="1">
    <location>
        <begin position="56"/>
        <end position="83"/>
    </location>
</feature>
<name>A0A832TIW3_9EURY</name>
<dbReference type="OMA" id="MGSEVCD"/>